<dbReference type="PROSITE" id="PS50119">
    <property type="entry name" value="ZF_BBOX"/>
    <property type="match status" value="1"/>
</dbReference>
<dbReference type="InterPro" id="IPR000697">
    <property type="entry name" value="WH1/EVH1_dom"/>
</dbReference>
<organism evidence="9 10">
    <name type="scientific">Sinanodonta woodiana</name>
    <name type="common">Chinese pond mussel</name>
    <name type="synonym">Anodonta woodiana</name>
    <dbReference type="NCBI Taxonomy" id="1069815"/>
    <lineage>
        <taxon>Eukaryota</taxon>
        <taxon>Metazoa</taxon>
        <taxon>Spiralia</taxon>
        <taxon>Lophotrochozoa</taxon>
        <taxon>Mollusca</taxon>
        <taxon>Bivalvia</taxon>
        <taxon>Autobranchia</taxon>
        <taxon>Heteroconchia</taxon>
        <taxon>Palaeoheterodonta</taxon>
        <taxon>Unionida</taxon>
        <taxon>Unionoidea</taxon>
        <taxon>Unionidae</taxon>
        <taxon>Unioninae</taxon>
        <taxon>Sinanodonta</taxon>
    </lineage>
</organism>
<feature type="compositionally biased region" description="Low complexity" evidence="5">
    <location>
        <begin position="324"/>
        <end position="337"/>
    </location>
</feature>
<dbReference type="Gene3D" id="2.30.29.30">
    <property type="entry name" value="Pleckstrin-homology domain (PH domain)/Phosphotyrosine-binding domain (PTB)"/>
    <property type="match status" value="1"/>
</dbReference>
<evidence type="ECO:0000259" key="8">
    <source>
        <dbReference type="PROSITE" id="PS50229"/>
    </source>
</evidence>
<evidence type="ECO:0000256" key="5">
    <source>
        <dbReference type="SAM" id="MobiDB-lite"/>
    </source>
</evidence>
<evidence type="ECO:0000256" key="2">
    <source>
        <dbReference type="ARBA" id="ARBA00022771"/>
    </source>
</evidence>
<evidence type="ECO:0000256" key="3">
    <source>
        <dbReference type="ARBA" id="ARBA00022833"/>
    </source>
</evidence>
<dbReference type="InterPro" id="IPR047153">
    <property type="entry name" value="TRIM45/56/19-like"/>
</dbReference>
<dbReference type="AlphaFoldDB" id="A0ABD3WKU5"/>
<comment type="caution">
    <text evidence="9">The sequence shown here is derived from an EMBL/GenBank/DDBJ whole genome shotgun (WGS) entry which is preliminary data.</text>
</comment>
<dbReference type="InterPro" id="IPR013083">
    <property type="entry name" value="Znf_RING/FYVE/PHD"/>
</dbReference>
<dbReference type="SUPFAM" id="SSF50729">
    <property type="entry name" value="PH domain-like"/>
    <property type="match status" value="1"/>
</dbReference>
<dbReference type="Pfam" id="PF13445">
    <property type="entry name" value="zf-RING_UBOX"/>
    <property type="match status" value="1"/>
</dbReference>
<dbReference type="Proteomes" id="UP001634394">
    <property type="component" value="Unassembled WGS sequence"/>
</dbReference>
<dbReference type="Gene3D" id="3.30.40.10">
    <property type="entry name" value="Zinc/RING finger domain, C3HC4 (zinc finger)"/>
    <property type="match status" value="1"/>
</dbReference>
<dbReference type="CDD" id="cd19757">
    <property type="entry name" value="Bbox1"/>
    <property type="match status" value="1"/>
</dbReference>
<accession>A0ABD3WKU5</accession>
<dbReference type="PROSITE" id="PS50089">
    <property type="entry name" value="ZF_RING_2"/>
    <property type="match status" value="1"/>
</dbReference>
<evidence type="ECO:0000256" key="1">
    <source>
        <dbReference type="ARBA" id="ARBA00022723"/>
    </source>
</evidence>
<dbReference type="Pfam" id="PF00568">
    <property type="entry name" value="WH1"/>
    <property type="match status" value="1"/>
</dbReference>
<evidence type="ECO:0000313" key="10">
    <source>
        <dbReference type="Proteomes" id="UP001634394"/>
    </source>
</evidence>
<dbReference type="InterPro" id="IPR017907">
    <property type="entry name" value="Znf_RING_CS"/>
</dbReference>
<dbReference type="PANTHER" id="PTHR25462:SF296">
    <property type="entry name" value="MEIOTIC P26, ISOFORM F"/>
    <property type="match status" value="1"/>
</dbReference>
<feature type="domain" description="WH1" evidence="8">
    <location>
        <begin position="190"/>
        <end position="301"/>
    </location>
</feature>
<feature type="domain" description="B box-type" evidence="7">
    <location>
        <begin position="103"/>
        <end position="153"/>
    </location>
</feature>
<proteinExistence type="predicted"/>
<reference evidence="9 10" key="1">
    <citation type="submission" date="2024-11" db="EMBL/GenBank/DDBJ databases">
        <title>Chromosome-level genome assembly of the freshwater bivalve Anodonta woodiana.</title>
        <authorList>
            <person name="Chen X."/>
        </authorList>
    </citation>
    <scope>NUCLEOTIDE SEQUENCE [LARGE SCALE GENOMIC DNA]</scope>
    <source>
        <strain evidence="9">MN2024</strain>
        <tissue evidence="9">Gills</tissue>
    </source>
</reference>
<dbReference type="InterPro" id="IPR001841">
    <property type="entry name" value="Znf_RING"/>
</dbReference>
<dbReference type="EMBL" id="JBJQND010000006">
    <property type="protein sequence ID" value="KAL3874579.1"/>
    <property type="molecule type" value="Genomic_DNA"/>
</dbReference>
<keyword evidence="3" id="KW-0862">Zinc</keyword>
<name>A0ABD3WKU5_SINWO</name>
<dbReference type="PROSITE" id="PS00518">
    <property type="entry name" value="ZF_RING_1"/>
    <property type="match status" value="1"/>
</dbReference>
<dbReference type="InterPro" id="IPR000315">
    <property type="entry name" value="Znf_B-box"/>
</dbReference>
<keyword evidence="10" id="KW-1185">Reference proteome</keyword>
<dbReference type="InterPro" id="IPR027370">
    <property type="entry name" value="Znf-RING_euk"/>
</dbReference>
<dbReference type="InterPro" id="IPR011993">
    <property type="entry name" value="PH-like_dom_sf"/>
</dbReference>
<keyword evidence="1" id="KW-0479">Metal-binding</keyword>
<protein>
    <submittedName>
        <fullName evidence="9">Uncharacterized protein</fullName>
    </submittedName>
</protein>
<keyword evidence="2 4" id="KW-0863">Zinc-finger</keyword>
<dbReference type="GO" id="GO:0008270">
    <property type="term" value="F:zinc ion binding"/>
    <property type="evidence" value="ECO:0007669"/>
    <property type="project" value="UniProtKB-KW"/>
</dbReference>
<evidence type="ECO:0000259" key="6">
    <source>
        <dbReference type="PROSITE" id="PS50089"/>
    </source>
</evidence>
<gene>
    <name evidence="9" type="ORF">ACJMK2_037567</name>
</gene>
<evidence type="ECO:0000313" key="9">
    <source>
        <dbReference type="EMBL" id="KAL3874579.1"/>
    </source>
</evidence>
<feature type="region of interest" description="Disordered" evidence="5">
    <location>
        <begin position="306"/>
        <end position="401"/>
    </location>
</feature>
<evidence type="ECO:0000259" key="7">
    <source>
        <dbReference type="PROSITE" id="PS50119"/>
    </source>
</evidence>
<feature type="domain" description="RING-type" evidence="6">
    <location>
        <begin position="15"/>
        <end position="69"/>
    </location>
</feature>
<dbReference type="PANTHER" id="PTHR25462">
    <property type="entry name" value="BONUS, ISOFORM C-RELATED"/>
    <property type="match status" value="1"/>
</dbReference>
<dbReference type="PROSITE" id="PS50229">
    <property type="entry name" value="WH1"/>
    <property type="match status" value="1"/>
</dbReference>
<evidence type="ECO:0000256" key="4">
    <source>
        <dbReference type="PROSITE-ProRule" id="PRU00024"/>
    </source>
</evidence>
<dbReference type="SUPFAM" id="SSF57850">
    <property type="entry name" value="RING/U-box"/>
    <property type="match status" value="1"/>
</dbReference>
<sequence>MAEGEIRVDERVITCPLCLDIFCTPRSLPCLHTFCHGCLTKFVTSQLHKRTISRDISQDNVIIVCPECREETHLNVDDSPSALVERFRLNHVIVSIIDAQKAQAARACDPCQVYGSVSRGSYRCSDCDEVYCDRCAMCHQAMKCSKTHNVTPYSVNTICRYNDVSEAQSKGHVIDSEGEVQEPRRLTSSVESHDQLLLVSAKVLLMMYDEVNRRWWPSSELIEFGIYHNTSNNKMTIIGKESDSHEVILASDISIGMKYIQATPIFHQWRDTAFHVYGLKFTNERDADEFAYVMFAALETINDEHQQDLQERVSDPSSRMVAGPPLELSEPLLSPESAHQEETFSHPNRSDLSTDLEGGMQESPSPSPMEMCTNTPPPPLSDSQASSISLPIEPPRPRLCSAPLENQGVVLRTAVLRKARPHSSPGRRRSYIVHSCD</sequence>
<dbReference type="SMART" id="SM00461">
    <property type="entry name" value="WH1"/>
    <property type="match status" value="1"/>
</dbReference>
<dbReference type="SMART" id="SM00184">
    <property type="entry name" value="RING"/>
    <property type="match status" value="1"/>
</dbReference>